<gene>
    <name evidence="2" type="ORF">Poly51_04950</name>
</gene>
<feature type="chain" id="PRO_5023035342" description="Cytochrome c domain-containing protein" evidence="1">
    <location>
        <begin position="28"/>
        <end position="432"/>
    </location>
</feature>
<keyword evidence="3" id="KW-1185">Reference proteome</keyword>
<dbReference type="AlphaFoldDB" id="A0A5C6FH78"/>
<proteinExistence type="predicted"/>
<reference evidence="2 3" key="1">
    <citation type="submission" date="2019-02" db="EMBL/GenBank/DDBJ databases">
        <title>Deep-cultivation of Planctomycetes and their phenomic and genomic characterization uncovers novel biology.</title>
        <authorList>
            <person name="Wiegand S."/>
            <person name="Jogler M."/>
            <person name="Boedeker C."/>
            <person name="Pinto D."/>
            <person name="Vollmers J."/>
            <person name="Rivas-Marin E."/>
            <person name="Kohn T."/>
            <person name="Peeters S.H."/>
            <person name="Heuer A."/>
            <person name="Rast P."/>
            <person name="Oberbeckmann S."/>
            <person name="Bunk B."/>
            <person name="Jeske O."/>
            <person name="Meyerdierks A."/>
            <person name="Storesund J.E."/>
            <person name="Kallscheuer N."/>
            <person name="Luecker S."/>
            <person name="Lage O.M."/>
            <person name="Pohl T."/>
            <person name="Merkel B.J."/>
            <person name="Hornburger P."/>
            <person name="Mueller R.-W."/>
            <person name="Bruemmer F."/>
            <person name="Labrenz M."/>
            <person name="Spormann A.M."/>
            <person name="Op Den Camp H."/>
            <person name="Overmann J."/>
            <person name="Amann R."/>
            <person name="Jetten M.S.M."/>
            <person name="Mascher T."/>
            <person name="Medema M.H."/>
            <person name="Devos D.P."/>
            <person name="Kaster A.-K."/>
            <person name="Ovreas L."/>
            <person name="Rohde M."/>
            <person name="Galperin M.Y."/>
            <person name="Jogler C."/>
        </authorList>
    </citation>
    <scope>NUCLEOTIDE SEQUENCE [LARGE SCALE GENOMIC DNA]</scope>
    <source>
        <strain evidence="2 3">Poly51</strain>
    </source>
</reference>
<organism evidence="2 3">
    <name type="scientific">Rubripirellula tenax</name>
    <dbReference type="NCBI Taxonomy" id="2528015"/>
    <lineage>
        <taxon>Bacteria</taxon>
        <taxon>Pseudomonadati</taxon>
        <taxon>Planctomycetota</taxon>
        <taxon>Planctomycetia</taxon>
        <taxon>Pirellulales</taxon>
        <taxon>Pirellulaceae</taxon>
        <taxon>Rubripirellula</taxon>
    </lineage>
</organism>
<keyword evidence="1" id="KW-0732">Signal</keyword>
<dbReference type="Proteomes" id="UP000318288">
    <property type="component" value="Unassembled WGS sequence"/>
</dbReference>
<comment type="caution">
    <text evidence="2">The sequence shown here is derived from an EMBL/GenBank/DDBJ whole genome shotgun (WGS) entry which is preliminary data.</text>
</comment>
<evidence type="ECO:0008006" key="4">
    <source>
        <dbReference type="Google" id="ProtNLM"/>
    </source>
</evidence>
<evidence type="ECO:0000313" key="2">
    <source>
        <dbReference type="EMBL" id="TWU60220.1"/>
    </source>
</evidence>
<evidence type="ECO:0000256" key="1">
    <source>
        <dbReference type="SAM" id="SignalP"/>
    </source>
</evidence>
<evidence type="ECO:0000313" key="3">
    <source>
        <dbReference type="Proteomes" id="UP000318288"/>
    </source>
</evidence>
<protein>
    <recommendedName>
        <fullName evidence="4">Cytochrome c domain-containing protein</fullName>
    </recommendedName>
</protein>
<feature type="signal peptide" evidence="1">
    <location>
        <begin position="1"/>
        <end position="27"/>
    </location>
</feature>
<name>A0A5C6FH78_9BACT</name>
<dbReference type="EMBL" id="SJPW01000001">
    <property type="protein sequence ID" value="TWU60220.1"/>
    <property type="molecule type" value="Genomic_DNA"/>
</dbReference>
<accession>A0A5C6FH78</accession>
<sequence precursor="true">MIASVQRILFATLAVGVLASNLSTATAQSSGFERPPINYMDAPVHDSVAKLNARLASGTAKLDYDEKFGYLQSALQALDVPISSQMLVFSKTSLQLQRISPRRPRAVYFNDDIYVGYCQRGDVLEFAVTDPQQGAVFYTLSQEENEAPTFVRDRGQCLSCHASSRTQNIPGYLVRSVYADGAGRPKLGSGTFTTDHTSPFGERWGGWYVTGTHGDMRHMGNTICIEDETTFDRESGANEIDLDDRIMTENYLSPHSDLVALMVLEHQTQMHNAIAAANYETRQALHQSFQMNELLERPEGTISDSANRRIDATANNVVRYLLMCDEFTLTSPVSGTSDFATEFAARGRRDAKGRSLREFDLQTRLFRYPCSYLIHSDAFAALPKECKSRVMTKLDAILSGRDQSPEFQLLTPELRSEIRDILKSISVTSGAS</sequence>